<dbReference type="EMBL" id="MG011690">
    <property type="protein sequence ID" value="AVK76650.1"/>
    <property type="molecule type" value="Genomic_DNA"/>
</dbReference>
<sequence>MDAYHQIKRDQSWLERRMSKLFSSLLKRLLDAQVKELKLVCSAHEQCVWRLVLGPLALVGKHASRTASLIEDSHDSFTVRGTLDDGRMYHLTVQEEHGKLGADLAVIQHGKATYQKICNFDAIKRIHKRKMD</sequence>
<accession>A0A2U7UEA8</accession>
<gene>
    <name evidence="1" type="ORF">pneo_cds_1043</name>
</gene>
<dbReference type="GeneID" id="36843363"/>
<protein>
    <submittedName>
        <fullName evidence="1">Uncharacterized protein</fullName>
    </submittedName>
</protein>
<evidence type="ECO:0000313" key="1">
    <source>
        <dbReference type="EMBL" id="AVK76650.1"/>
    </source>
</evidence>
<dbReference type="RefSeq" id="YP_009482653.1">
    <property type="nucleotide sequence ID" value="NC_037666.1"/>
</dbReference>
<proteinExistence type="predicted"/>
<dbReference type="KEGG" id="vg:36843363"/>
<reference evidence="1" key="1">
    <citation type="journal article" date="2018" name="Nat. Commun.">
        <title>Diversity and evolution of the emerging Pandoraviridae family.</title>
        <authorList>
            <person name="Legendre M."/>
            <person name="Fabre E."/>
            <person name="Poirot O."/>
            <person name="Jeudy S."/>
            <person name="Lartigue A."/>
            <person name="Alempic J.M."/>
            <person name="Beucher L."/>
            <person name="Philippe N."/>
            <person name="Bertaux L."/>
            <person name="Christo-Foroux E."/>
            <person name="Labadie K."/>
            <person name="Coute Y."/>
            <person name="Abergel C."/>
            <person name="Claverie J.M."/>
        </authorList>
    </citation>
    <scope>NUCLEOTIDE SEQUENCE [LARGE SCALE GENOMIC DNA]</scope>
    <source>
        <strain evidence="1">Neocaledonia</strain>
    </source>
</reference>
<organism evidence="1">
    <name type="scientific">Pandoravirus neocaledonia</name>
    <dbReference type="NCBI Taxonomy" id="2107708"/>
    <lineage>
        <taxon>Viruses</taxon>
        <taxon>Pandoravirus</taxon>
    </lineage>
</organism>
<dbReference type="Proteomes" id="UP000249287">
    <property type="component" value="Segment"/>
</dbReference>
<name>A0A2U7UEA8_9VIRU</name>